<dbReference type="EMBL" id="VUJU01017380">
    <property type="protein sequence ID" value="KAF0683386.1"/>
    <property type="molecule type" value="Genomic_DNA"/>
</dbReference>
<feature type="non-terminal residue" evidence="1">
    <location>
        <position position="118"/>
    </location>
</feature>
<organism evidence="1 2">
    <name type="scientific">Aphis craccivora</name>
    <name type="common">Cowpea aphid</name>
    <dbReference type="NCBI Taxonomy" id="307492"/>
    <lineage>
        <taxon>Eukaryota</taxon>
        <taxon>Metazoa</taxon>
        <taxon>Ecdysozoa</taxon>
        <taxon>Arthropoda</taxon>
        <taxon>Hexapoda</taxon>
        <taxon>Insecta</taxon>
        <taxon>Pterygota</taxon>
        <taxon>Neoptera</taxon>
        <taxon>Paraneoptera</taxon>
        <taxon>Hemiptera</taxon>
        <taxon>Sternorrhyncha</taxon>
        <taxon>Aphidomorpha</taxon>
        <taxon>Aphidoidea</taxon>
        <taxon>Aphididae</taxon>
        <taxon>Aphidini</taxon>
        <taxon>Aphis</taxon>
        <taxon>Aphis</taxon>
    </lineage>
</organism>
<protein>
    <submittedName>
        <fullName evidence="1">Uncharacterized protein</fullName>
    </submittedName>
</protein>
<accession>A0A6G0VHA3</accession>
<keyword evidence="2" id="KW-1185">Reference proteome</keyword>
<reference evidence="1 2" key="1">
    <citation type="submission" date="2019-08" db="EMBL/GenBank/DDBJ databases">
        <title>Whole genome of Aphis craccivora.</title>
        <authorList>
            <person name="Voronova N.V."/>
            <person name="Shulinski R.S."/>
            <person name="Bandarenka Y.V."/>
            <person name="Zhorov D.G."/>
            <person name="Warner D."/>
        </authorList>
    </citation>
    <scope>NUCLEOTIDE SEQUENCE [LARGE SCALE GENOMIC DNA]</scope>
    <source>
        <strain evidence="1">180601</strain>
        <tissue evidence="1">Whole Body</tissue>
    </source>
</reference>
<dbReference type="Proteomes" id="UP000478052">
    <property type="component" value="Unassembled WGS sequence"/>
</dbReference>
<evidence type="ECO:0000313" key="1">
    <source>
        <dbReference type="EMBL" id="KAF0683386.1"/>
    </source>
</evidence>
<gene>
    <name evidence="1" type="ORF">FWK35_00037622</name>
</gene>
<name>A0A6G0VHA3_APHCR</name>
<dbReference type="OrthoDB" id="6596289at2759"/>
<comment type="caution">
    <text evidence="1">The sequence shown here is derived from an EMBL/GenBank/DDBJ whole genome shotgun (WGS) entry which is preliminary data.</text>
</comment>
<proteinExistence type="predicted"/>
<dbReference type="AlphaFoldDB" id="A0A6G0VHA3"/>
<sequence length="118" mass="13783">MNMKSTIGHLYRHIIRDEVTCVQYLKDRGLLLADNPTCIKVKDGVICNGQLVEYLRNNNEFFTYTDLNGRCNSQLSLCEIIEIVWFWVNLVPVNQAVNWTGRSKNTIIDWYNLCRDIP</sequence>
<evidence type="ECO:0000313" key="2">
    <source>
        <dbReference type="Proteomes" id="UP000478052"/>
    </source>
</evidence>